<dbReference type="STRING" id="13249.T1IB70"/>
<comment type="catalytic activity">
    <reaction evidence="11">
        <text>O-phospho-L-seryl-[protein] + H2O = L-seryl-[protein] + phosphate</text>
        <dbReference type="Rhea" id="RHEA:20629"/>
        <dbReference type="Rhea" id="RHEA-COMP:9863"/>
        <dbReference type="Rhea" id="RHEA-COMP:11604"/>
        <dbReference type="ChEBI" id="CHEBI:15377"/>
        <dbReference type="ChEBI" id="CHEBI:29999"/>
        <dbReference type="ChEBI" id="CHEBI:43474"/>
        <dbReference type="ChEBI" id="CHEBI:83421"/>
        <dbReference type="EC" id="3.1.3.16"/>
    </reaction>
</comment>
<evidence type="ECO:0000256" key="5">
    <source>
        <dbReference type="ARBA" id="ARBA00022801"/>
    </source>
</evidence>
<dbReference type="InParanoid" id="T1IB70"/>
<evidence type="ECO:0000256" key="8">
    <source>
        <dbReference type="ARBA" id="ARBA00039765"/>
    </source>
</evidence>
<evidence type="ECO:0000256" key="4">
    <source>
        <dbReference type="ARBA" id="ARBA00022787"/>
    </source>
</evidence>
<comment type="subunit">
    <text evidence="7">Interacts with Pk92B/ASK1.</text>
</comment>
<dbReference type="eggNOG" id="KOG4609">
    <property type="taxonomic scope" value="Eukaryota"/>
</dbReference>
<dbReference type="InterPro" id="IPR051021">
    <property type="entry name" value="Mito_Ser/Thr_phosphatase"/>
</dbReference>
<evidence type="ECO:0000256" key="10">
    <source>
        <dbReference type="ARBA" id="ARBA00042520"/>
    </source>
</evidence>
<dbReference type="Gene3D" id="3.40.50.1240">
    <property type="entry name" value="Phosphoglycerate mutase-like"/>
    <property type="match status" value="1"/>
</dbReference>
<dbReference type="VEuPathDB" id="VectorBase:RPRC013541"/>
<dbReference type="PANTHER" id="PTHR20935:SF0">
    <property type="entry name" value="SERINE_THREONINE-PROTEIN PHOSPHATASE PGAM5, MITOCHONDRIAL"/>
    <property type="match status" value="1"/>
</dbReference>
<comment type="function">
    <text evidence="6">Displays phosphatase activity for serine/threonine residues, and dephosphorylates and activates Pk92B kinase. Has apparently no phosphoglycerate mutase activity.</text>
</comment>
<dbReference type="GO" id="GO:0004722">
    <property type="term" value="F:protein serine/threonine phosphatase activity"/>
    <property type="evidence" value="ECO:0007669"/>
    <property type="project" value="UniProtKB-EC"/>
</dbReference>
<dbReference type="GO" id="GO:0090141">
    <property type="term" value="P:positive regulation of mitochondrial fission"/>
    <property type="evidence" value="ECO:0007669"/>
    <property type="project" value="TreeGrafter"/>
</dbReference>
<reference evidence="13" key="1">
    <citation type="submission" date="2015-05" db="UniProtKB">
        <authorList>
            <consortium name="EnsemblMetazoa"/>
        </authorList>
    </citation>
    <scope>IDENTIFICATION</scope>
</reference>
<sequence>MFSFGKLIKLSAGFGTAASIVLYFNNDNLNKRVFCATLVDNTYDSSNLNALPQTITKWDYNWDKRDCTRRKDDNSRDDKSRCIRHIILIRHGQYNLSGETDQERCLTELGKSQAILTGKRLKELNLPYTKLVHSTMCRAIETAKLIHAFIPDVPTKDCKLLEEGAPIIPEPPVGHVKSPHHVCISLFYFYYY</sequence>
<evidence type="ECO:0000256" key="1">
    <source>
        <dbReference type="ARBA" id="ARBA00004294"/>
    </source>
</evidence>
<dbReference type="PANTHER" id="PTHR20935">
    <property type="entry name" value="PHOSPHOGLYCERATE MUTASE-RELATED"/>
    <property type="match status" value="1"/>
</dbReference>
<dbReference type="SUPFAM" id="SSF53254">
    <property type="entry name" value="Phosphoglycerate mutase-like"/>
    <property type="match status" value="1"/>
</dbReference>
<dbReference type="Pfam" id="PF00300">
    <property type="entry name" value="His_Phos_1"/>
    <property type="match status" value="1"/>
</dbReference>
<dbReference type="InterPro" id="IPR029033">
    <property type="entry name" value="His_PPase_superfam"/>
</dbReference>
<dbReference type="HOGENOM" id="CLU_1598580_0_0_1"/>
<evidence type="ECO:0000256" key="11">
    <source>
        <dbReference type="ARBA" id="ARBA00047761"/>
    </source>
</evidence>
<comment type="similarity">
    <text evidence="2">Belongs to the phosphoglycerate mutase family. BPG-dependent PGAM subfamily.</text>
</comment>
<dbReference type="EC" id="3.1.3.16" evidence="3"/>
<keyword evidence="4" id="KW-1000">Mitochondrion outer membrane</keyword>
<dbReference type="GO" id="GO:0005741">
    <property type="term" value="C:mitochondrial outer membrane"/>
    <property type="evidence" value="ECO:0007669"/>
    <property type="project" value="UniProtKB-SubCell"/>
</dbReference>
<evidence type="ECO:0000256" key="2">
    <source>
        <dbReference type="ARBA" id="ARBA00006717"/>
    </source>
</evidence>
<dbReference type="CDD" id="cd07067">
    <property type="entry name" value="HP_PGM_like"/>
    <property type="match status" value="1"/>
</dbReference>
<dbReference type="AlphaFoldDB" id="T1IB70"/>
<evidence type="ECO:0000256" key="3">
    <source>
        <dbReference type="ARBA" id="ARBA00013081"/>
    </source>
</evidence>
<keyword evidence="5" id="KW-0378">Hydrolase</keyword>
<comment type="catalytic activity">
    <reaction evidence="12">
        <text>O-phospho-L-threonyl-[protein] + H2O = L-threonyl-[protein] + phosphate</text>
        <dbReference type="Rhea" id="RHEA:47004"/>
        <dbReference type="Rhea" id="RHEA-COMP:11060"/>
        <dbReference type="Rhea" id="RHEA-COMP:11605"/>
        <dbReference type="ChEBI" id="CHEBI:15377"/>
        <dbReference type="ChEBI" id="CHEBI:30013"/>
        <dbReference type="ChEBI" id="CHEBI:43474"/>
        <dbReference type="ChEBI" id="CHEBI:61977"/>
        <dbReference type="EC" id="3.1.3.16"/>
    </reaction>
</comment>
<comment type="subcellular location">
    <subcellularLocation>
        <location evidence="1">Mitochondrion outer membrane</location>
    </subcellularLocation>
</comment>
<evidence type="ECO:0000313" key="13">
    <source>
        <dbReference type="EnsemblMetazoa" id="RPRC013541-PA"/>
    </source>
</evidence>
<evidence type="ECO:0000313" key="14">
    <source>
        <dbReference type="Proteomes" id="UP000015103"/>
    </source>
</evidence>
<dbReference type="InterPro" id="IPR013078">
    <property type="entry name" value="His_Pase_superF_clade-1"/>
</dbReference>
<keyword evidence="4" id="KW-0472">Membrane</keyword>
<dbReference type="FunCoup" id="T1IB70">
    <property type="interactions" value="859"/>
</dbReference>
<organism evidence="13 14">
    <name type="scientific">Rhodnius prolixus</name>
    <name type="common">Triatomid bug</name>
    <dbReference type="NCBI Taxonomy" id="13249"/>
    <lineage>
        <taxon>Eukaryota</taxon>
        <taxon>Metazoa</taxon>
        <taxon>Ecdysozoa</taxon>
        <taxon>Arthropoda</taxon>
        <taxon>Hexapoda</taxon>
        <taxon>Insecta</taxon>
        <taxon>Pterygota</taxon>
        <taxon>Neoptera</taxon>
        <taxon>Paraneoptera</taxon>
        <taxon>Hemiptera</taxon>
        <taxon>Heteroptera</taxon>
        <taxon>Panheteroptera</taxon>
        <taxon>Cimicomorpha</taxon>
        <taxon>Reduviidae</taxon>
        <taxon>Triatominae</taxon>
        <taxon>Rhodnius</taxon>
    </lineage>
</organism>
<evidence type="ECO:0000256" key="9">
    <source>
        <dbReference type="ARBA" id="ARBA00040722"/>
    </source>
</evidence>
<evidence type="ECO:0000256" key="7">
    <source>
        <dbReference type="ARBA" id="ARBA00038605"/>
    </source>
</evidence>
<proteinExistence type="inferred from homology"/>
<name>T1IB70_RHOPR</name>
<protein>
    <recommendedName>
        <fullName evidence="8">Serine/threonine-protein phosphatase PGAM5, mitochondrial</fullName>
        <ecNumber evidence="3">3.1.3.16</ecNumber>
    </recommendedName>
    <alternativeName>
        <fullName evidence="10">Phosphoglycerate mutase family member 5 homolog</fullName>
    </alternativeName>
    <alternativeName>
        <fullName evidence="9">Serine/threonine-protein phosphatase Pgam5, mitochondrial</fullName>
    </alternativeName>
</protein>
<evidence type="ECO:0000256" key="6">
    <source>
        <dbReference type="ARBA" id="ARBA00037234"/>
    </source>
</evidence>
<keyword evidence="4" id="KW-0496">Mitochondrion</keyword>
<dbReference type="Proteomes" id="UP000015103">
    <property type="component" value="Unassembled WGS sequence"/>
</dbReference>
<dbReference type="EnsemblMetazoa" id="RPRC013541-RA">
    <property type="protein sequence ID" value="RPRC013541-PA"/>
    <property type="gene ID" value="RPRC013541"/>
</dbReference>
<dbReference type="EMBL" id="ACPB03005771">
    <property type="status" value="NOT_ANNOTATED_CDS"/>
    <property type="molecule type" value="Genomic_DNA"/>
</dbReference>
<keyword evidence="14" id="KW-1185">Reference proteome</keyword>
<accession>T1IB70</accession>
<evidence type="ECO:0000256" key="12">
    <source>
        <dbReference type="ARBA" id="ARBA00048336"/>
    </source>
</evidence>